<keyword evidence="10" id="KW-0067">ATP-binding</keyword>
<dbReference type="GO" id="GO:0005524">
    <property type="term" value="F:ATP binding"/>
    <property type="evidence" value="ECO:0007669"/>
    <property type="project" value="UniProtKB-KW"/>
</dbReference>
<dbReference type="SUPFAM" id="SSF47384">
    <property type="entry name" value="Homodimeric domain of signal transducing histidine kinase"/>
    <property type="match status" value="1"/>
</dbReference>
<evidence type="ECO:0000256" key="2">
    <source>
        <dbReference type="ARBA" id="ARBA00004651"/>
    </source>
</evidence>
<dbReference type="Proteomes" id="UP000180057">
    <property type="component" value="Unassembled WGS sequence"/>
</dbReference>
<dbReference type="Pfam" id="PF00512">
    <property type="entry name" value="HisKA"/>
    <property type="match status" value="1"/>
</dbReference>
<dbReference type="Gene3D" id="3.30.565.10">
    <property type="entry name" value="Histidine kinase-like ATPase, C-terminal domain"/>
    <property type="match status" value="1"/>
</dbReference>
<evidence type="ECO:0000259" key="15">
    <source>
        <dbReference type="PROSITE" id="PS50109"/>
    </source>
</evidence>
<dbReference type="SMART" id="SM00387">
    <property type="entry name" value="HATPase_c"/>
    <property type="match status" value="1"/>
</dbReference>
<evidence type="ECO:0000256" key="12">
    <source>
        <dbReference type="ARBA" id="ARBA00023012"/>
    </source>
</evidence>
<comment type="subcellular location">
    <subcellularLocation>
        <location evidence="2">Cell membrane</location>
        <topology evidence="2">Multi-pass membrane protein</topology>
    </subcellularLocation>
</comment>
<dbReference type="InterPro" id="IPR005467">
    <property type="entry name" value="His_kinase_dom"/>
</dbReference>
<feature type="transmembrane region" description="Helical" evidence="14">
    <location>
        <begin position="132"/>
        <end position="153"/>
    </location>
</feature>
<feature type="transmembrane region" description="Helical" evidence="14">
    <location>
        <begin position="70"/>
        <end position="94"/>
    </location>
</feature>
<evidence type="ECO:0000256" key="13">
    <source>
        <dbReference type="ARBA" id="ARBA00023136"/>
    </source>
</evidence>
<keyword evidence="8" id="KW-0547">Nucleotide-binding</keyword>
<dbReference type="STRING" id="472963.BKP45_14960"/>
<dbReference type="GO" id="GO:0005886">
    <property type="term" value="C:plasma membrane"/>
    <property type="evidence" value="ECO:0007669"/>
    <property type="project" value="UniProtKB-SubCell"/>
</dbReference>
<dbReference type="InterPro" id="IPR004358">
    <property type="entry name" value="Sig_transdc_His_kin-like_C"/>
</dbReference>
<dbReference type="Pfam" id="PF07694">
    <property type="entry name" value="5TM-5TMR_LYT"/>
    <property type="match status" value="1"/>
</dbReference>
<dbReference type="SMART" id="SM00388">
    <property type="entry name" value="HisKA"/>
    <property type="match status" value="1"/>
</dbReference>
<comment type="caution">
    <text evidence="16">The sequence shown here is derived from an EMBL/GenBank/DDBJ whole genome shotgun (WGS) entry which is preliminary data.</text>
</comment>
<dbReference type="PANTHER" id="PTHR43065:SF46">
    <property type="entry name" value="C4-DICARBOXYLATE TRANSPORT SENSOR PROTEIN DCTB"/>
    <property type="match status" value="1"/>
</dbReference>
<dbReference type="InterPro" id="IPR036097">
    <property type="entry name" value="HisK_dim/P_sf"/>
</dbReference>
<evidence type="ECO:0000313" key="17">
    <source>
        <dbReference type="Proteomes" id="UP000180057"/>
    </source>
</evidence>
<dbReference type="EC" id="2.7.13.3" evidence="3"/>
<gene>
    <name evidence="16" type="ORF">BKP45_14960</name>
</gene>
<keyword evidence="9" id="KW-0418">Kinase</keyword>
<feature type="transmembrane region" description="Helical" evidence="14">
    <location>
        <begin position="37"/>
        <end position="58"/>
    </location>
</feature>
<protein>
    <recommendedName>
        <fullName evidence="3">histidine kinase</fullName>
        <ecNumber evidence="3">2.7.13.3</ecNumber>
    </recommendedName>
</protein>
<dbReference type="GO" id="GO:0071555">
    <property type="term" value="P:cell wall organization"/>
    <property type="evidence" value="ECO:0007669"/>
    <property type="project" value="InterPro"/>
</dbReference>
<dbReference type="PROSITE" id="PS50109">
    <property type="entry name" value="HIS_KIN"/>
    <property type="match status" value="1"/>
</dbReference>
<keyword evidence="5" id="KW-0597">Phosphoprotein</keyword>
<dbReference type="GO" id="GO:0000155">
    <property type="term" value="F:phosphorelay sensor kinase activity"/>
    <property type="evidence" value="ECO:0007669"/>
    <property type="project" value="InterPro"/>
</dbReference>
<keyword evidence="4" id="KW-1003">Cell membrane</keyword>
<feature type="transmembrane region" description="Helical" evidence="14">
    <location>
        <begin position="100"/>
        <end position="120"/>
    </location>
</feature>
<dbReference type="Gene3D" id="1.10.287.130">
    <property type="match status" value="1"/>
</dbReference>
<evidence type="ECO:0000256" key="1">
    <source>
        <dbReference type="ARBA" id="ARBA00000085"/>
    </source>
</evidence>
<sequence length="420" mass="47232">MFKDMLVQIVIVLVPILLYYSMFRPNGYQLGRVQKKLVIGILMSVSVIICMLFPAVVGNETIMDLRSIPWLIAYYYGGPFVGLVVTAVLIIARFLISMTIGAYITLFIYSFCSVILIIFCKESKIIKTKKSNVVFMATLSAVLMVVCNYIYIFDLSLNGQIVLFFLFFVITNIVSVISVVSLIEALEERNLLYQQIHLKEKQYLVGQLAASIAHEIRNPMTVIRGFMQLMGQASDIPKSYQKYNKLMISELDRAEAIIHEYLSLAKEEVGKIRAINVKKELLQVKDTLHSYALLKSVNISFHCATENISMYGDQNKFKQVFLNIIKNAIEATEKKGNVTIYLKSTDSDVIVEVHDTGKGMSETQLSNLGMPFYSSKEKGTGLGLMVSYKIIEGMRGRIEVKSSEGVGTSFKVVFPRVGDL</sequence>
<dbReference type="EMBL" id="MLQS01000024">
    <property type="protein sequence ID" value="OIJ18829.1"/>
    <property type="molecule type" value="Genomic_DNA"/>
</dbReference>
<keyword evidence="6" id="KW-0808">Transferase</keyword>
<name>A0A1S2M260_9BACI</name>
<organism evidence="16 17">
    <name type="scientific">Anaerobacillus alkalidiazotrophicus</name>
    <dbReference type="NCBI Taxonomy" id="472963"/>
    <lineage>
        <taxon>Bacteria</taxon>
        <taxon>Bacillati</taxon>
        <taxon>Bacillota</taxon>
        <taxon>Bacilli</taxon>
        <taxon>Bacillales</taxon>
        <taxon>Bacillaceae</taxon>
        <taxon>Anaerobacillus</taxon>
    </lineage>
</organism>
<keyword evidence="17" id="KW-1185">Reference proteome</keyword>
<evidence type="ECO:0000313" key="16">
    <source>
        <dbReference type="EMBL" id="OIJ18829.1"/>
    </source>
</evidence>
<comment type="catalytic activity">
    <reaction evidence="1">
        <text>ATP + protein L-histidine = ADP + protein N-phospho-L-histidine.</text>
        <dbReference type="EC" id="2.7.13.3"/>
    </reaction>
</comment>
<evidence type="ECO:0000256" key="6">
    <source>
        <dbReference type="ARBA" id="ARBA00022679"/>
    </source>
</evidence>
<feature type="transmembrane region" description="Helical" evidence="14">
    <location>
        <begin position="5"/>
        <end position="22"/>
    </location>
</feature>
<dbReference type="InterPro" id="IPR003594">
    <property type="entry name" value="HATPase_dom"/>
</dbReference>
<dbReference type="OrthoDB" id="9815750at2"/>
<dbReference type="SUPFAM" id="SSF55874">
    <property type="entry name" value="ATPase domain of HSP90 chaperone/DNA topoisomerase II/histidine kinase"/>
    <property type="match status" value="1"/>
</dbReference>
<accession>A0A1S2M260</accession>
<dbReference type="InterPro" id="IPR036890">
    <property type="entry name" value="HATPase_C_sf"/>
</dbReference>
<evidence type="ECO:0000256" key="11">
    <source>
        <dbReference type="ARBA" id="ARBA00022989"/>
    </source>
</evidence>
<dbReference type="PRINTS" id="PR00344">
    <property type="entry name" value="BCTRLSENSOR"/>
</dbReference>
<feature type="transmembrane region" description="Helical" evidence="14">
    <location>
        <begin position="159"/>
        <end position="183"/>
    </location>
</feature>
<dbReference type="AlphaFoldDB" id="A0A1S2M260"/>
<dbReference type="Pfam" id="PF02518">
    <property type="entry name" value="HATPase_c"/>
    <property type="match status" value="1"/>
</dbReference>
<dbReference type="RefSeq" id="WP_071390501.1">
    <property type="nucleotide sequence ID" value="NZ_MLQS01000024.1"/>
</dbReference>
<keyword evidence="7 14" id="KW-0812">Transmembrane</keyword>
<dbReference type="InterPro" id="IPR011620">
    <property type="entry name" value="Sig_transdc_His_kinase_LytS_TM"/>
</dbReference>
<proteinExistence type="predicted"/>
<evidence type="ECO:0000256" key="10">
    <source>
        <dbReference type="ARBA" id="ARBA00022840"/>
    </source>
</evidence>
<evidence type="ECO:0000256" key="8">
    <source>
        <dbReference type="ARBA" id="ARBA00022741"/>
    </source>
</evidence>
<keyword evidence="13 14" id="KW-0472">Membrane</keyword>
<dbReference type="CDD" id="cd00082">
    <property type="entry name" value="HisKA"/>
    <property type="match status" value="1"/>
</dbReference>
<evidence type="ECO:0000256" key="14">
    <source>
        <dbReference type="SAM" id="Phobius"/>
    </source>
</evidence>
<dbReference type="PANTHER" id="PTHR43065">
    <property type="entry name" value="SENSOR HISTIDINE KINASE"/>
    <property type="match status" value="1"/>
</dbReference>
<feature type="domain" description="Histidine kinase" evidence="15">
    <location>
        <begin position="211"/>
        <end position="418"/>
    </location>
</feature>
<evidence type="ECO:0000256" key="5">
    <source>
        <dbReference type="ARBA" id="ARBA00022553"/>
    </source>
</evidence>
<keyword evidence="11 14" id="KW-1133">Transmembrane helix</keyword>
<evidence type="ECO:0000256" key="3">
    <source>
        <dbReference type="ARBA" id="ARBA00012438"/>
    </source>
</evidence>
<keyword evidence="12" id="KW-0902">Two-component regulatory system</keyword>
<evidence type="ECO:0000256" key="4">
    <source>
        <dbReference type="ARBA" id="ARBA00022475"/>
    </source>
</evidence>
<evidence type="ECO:0000256" key="9">
    <source>
        <dbReference type="ARBA" id="ARBA00022777"/>
    </source>
</evidence>
<reference evidence="16 17" key="1">
    <citation type="submission" date="2016-10" db="EMBL/GenBank/DDBJ databases">
        <title>Draft genome sequences of four alkaliphilic bacteria belonging to the Anaerobacillus genus.</title>
        <authorList>
            <person name="Bassil N.M."/>
            <person name="Lloyd J.R."/>
        </authorList>
    </citation>
    <scope>NUCLEOTIDE SEQUENCE [LARGE SCALE GENOMIC DNA]</scope>
    <source>
        <strain evidence="16 17">DSM 22531</strain>
    </source>
</reference>
<evidence type="ECO:0000256" key="7">
    <source>
        <dbReference type="ARBA" id="ARBA00022692"/>
    </source>
</evidence>
<dbReference type="Gene3D" id="1.10.1760.20">
    <property type="match status" value="1"/>
</dbReference>
<dbReference type="InterPro" id="IPR003661">
    <property type="entry name" value="HisK_dim/P_dom"/>
</dbReference>